<sequence>MQPTFKLSSAAIGAAVLCLTLSARAATPATTPDPAAQGAFSAESTLNAGTRGSDISLNVGVRGAGSVRYGPQNLFDRRHFTRSTDNNAGKYVGMPRTFYVQASLAY</sequence>
<gene>
    <name evidence="2" type="ORF">OR16_17831</name>
</gene>
<comment type="caution">
    <text evidence="2">The sequence shown here is derived from an EMBL/GenBank/DDBJ whole genome shotgun (WGS) entry which is preliminary data.</text>
</comment>
<keyword evidence="2" id="KW-0675">Receptor</keyword>
<protein>
    <submittedName>
        <fullName evidence="2">Outer membrane receptor for Fe(III)-dicitrate FecA</fullName>
    </submittedName>
</protein>
<accession>H1S6M8</accession>
<keyword evidence="1" id="KW-0732">Signal</keyword>
<name>H1S6M8_9BURK</name>
<organism evidence="2 3">
    <name type="scientific">Cupriavidus basilensis OR16</name>
    <dbReference type="NCBI Taxonomy" id="1127483"/>
    <lineage>
        <taxon>Bacteria</taxon>
        <taxon>Pseudomonadati</taxon>
        <taxon>Pseudomonadota</taxon>
        <taxon>Betaproteobacteria</taxon>
        <taxon>Burkholderiales</taxon>
        <taxon>Burkholderiaceae</taxon>
        <taxon>Cupriavidus</taxon>
    </lineage>
</organism>
<evidence type="ECO:0000313" key="3">
    <source>
        <dbReference type="Proteomes" id="UP000005808"/>
    </source>
</evidence>
<dbReference type="OrthoDB" id="9760494at2"/>
<dbReference type="EMBL" id="AHJE01000044">
    <property type="protein sequence ID" value="EHP41689.1"/>
    <property type="molecule type" value="Genomic_DNA"/>
</dbReference>
<feature type="signal peptide" evidence="1">
    <location>
        <begin position="1"/>
        <end position="25"/>
    </location>
</feature>
<feature type="chain" id="PRO_5003554229" evidence="1">
    <location>
        <begin position="26"/>
        <end position="106"/>
    </location>
</feature>
<dbReference type="Proteomes" id="UP000005808">
    <property type="component" value="Unassembled WGS sequence"/>
</dbReference>
<dbReference type="PATRIC" id="fig|1127483.3.peg.3574"/>
<dbReference type="RefSeq" id="WP_006159073.1">
    <property type="nucleotide sequence ID" value="NZ_AHJE01000044.1"/>
</dbReference>
<evidence type="ECO:0000313" key="2">
    <source>
        <dbReference type="EMBL" id="EHP41689.1"/>
    </source>
</evidence>
<dbReference type="AlphaFoldDB" id="H1S6M8"/>
<reference evidence="2 3" key="1">
    <citation type="journal article" date="2012" name="J. Bacteriol.">
        <title>De Novo Genome Project of Cupriavidus basilensis OR16.</title>
        <authorList>
            <person name="Cserhati M."/>
            <person name="Kriszt B."/>
            <person name="Szoboszlay S."/>
            <person name="Toth A."/>
            <person name="Szabo I."/>
            <person name="Tancsics A."/>
            <person name="Nagy I."/>
            <person name="Horvath B."/>
            <person name="Nagy I."/>
            <person name="Kukolya J."/>
        </authorList>
    </citation>
    <scope>NUCLEOTIDE SEQUENCE [LARGE SCALE GENOMIC DNA]</scope>
    <source>
        <strain evidence="2 3">OR16</strain>
    </source>
</reference>
<evidence type="ECO:0000256" key="1">
    <source>
        <dbReference type="SAM" id="SignalP"/>
    </source>
</evidence>
<proteinExistence type="predicted"/>